<evidence type="ECO:0000259" key="14">
    <source>
        <dbReference type="Pfam" id="PF07992"/>
    </source>
</evidence>
<dbReference type="Gene3D" id="3.50.50.60">
    <property type="entry name" value="FAD/NAD(P)-binding domain"/>
    <property type="match status" value="1"/>
</dbReference>
<evidence type="ECO:0000256" key="12">
    <source>
        <dbReference type="PIRSR" id="PIRSR000362-1"/>
    </source>
</evidence>
<dbReference type="PANTHER" id="PTHR48467">
    <property type="entry name" value="GLUTAMATE SYNTHASE 1 [NADH], CHLOROPLASTIC-LIKE"/>
    <property type="match status" value="1"/>
</dbReference>
<keyword evidence="7 11" id="KW-0274">FAD</keyword>
<dbReference type="InterPro" id="IPR023753">
    <property type="entry name" value="FAD/NAD-binding_dom"/>
</dbReference>
<evidence type="ECO:0000256" key="8">
    <source>
        <dbReference type="ARBA" id="ARBA00022857"/>
    </source>
</evidence>
<keyword evidence="6 11" id="KW-0285">Flavoprotein</keyword>
<evidence type="ECO:0000313" key="16">
    <source>
        <dbReference type="Proteomes" id="UP000267029"/>
    </source>
</evidence>
<comment type="subcellular location">
    <subcellularLocation>
        <location evidence="11">Mitochondrion</location>
    </subcellularLocation>
</comment>
<keyword evidence="16" id="KW-1185">Reference proteome</keyword>
<comment type="cofactor">
    <cofactor evidence="1 11 12">
        <name>FAD</name>
        <dbReference type="ChEBI" id="CHEBI:57692"/>
    </cofactor>
</comment>
<dbReference type="GO" id="GO:0005739">
    <property type="term" value="C:mitochondrion"/>
    <property type="evidence" value="ECO:0007669"/>
    <property type="project" value="UniProtKB-SubCell"/>
</dbReference>
<dbReference type="PRINTS" id="PR00419">
    <property type="entry name" value="ADXRDTASE"/>
</dbReference>
<evidence type="ECO:0000256" key="5">
    <source>
        <dbReference type="ARBA" id="ARBA00016287"/>
    </source>
</evidence>
<dbReference type="EMBL" id="UXSR01000040">
    <property type="protein sequence ID" value="VDD74457.1"/>
    <property type="molecule type" value="Genomic_DNA"/>
</dbReference>
<gene>
    <name evidence="15" type="ORF">MCOS_LOCUS460</name>
</gene>
<dbReference type="Pfam" id="PF07992">
    <property type="entry name" value="Pyr_redox_2"/>
    <property type="match status" value="1"/>
</dbReference>
<dbReference type="PANTHER" id="PTHR48467:SF1">
    <property type="entry name" value="GLUTAMATE SYNTHASE 1 [NADH], CHLOROPLASTIC-LIKE"/>
    <property type="match status" value="1"/>
</dbReference>
<keyword evidence="9 11" id="KW-0560">Oxidoreductase</keyword>
<dbReference type="Gene3D" id="3.40.50.720">
    <property type="entry name" value="NAD(P)-binding Rossmann-like Domain"/>
    <property type="match status" value="1"/>
</dbReference>
<dbReference type="EC" id="1.18.1.6" evidence="4 11"/>
<comment type="pathway">
    <text evidence="2">Steroid metabolism; cholesterol metabolism.</text>
</comment>
<feature type="binding site" evidence="12">
    <location>
        <position position="52"/>
    </location>
    <ligand>
        <name>FAD</name>
        <dbReference type="ChEBI" id="CHEBI:57692"/>
    </ligand>
</feature>
<comment type="similarity">
    <text evidence="3 11">Belongs to the ferredoxin--NADP reductase type 1 family.</text>
</comment>
<dbReference type="InterPro" id="IPR036188">
    <property type="entry name" value="FAD/NAD-bd_sf"/>
</dbReference>
<feature type="binding site" evidence="12">
    <location>
        <position position="96"/>
    </location>
    <ligand>
        <name>FAD</name>
        <dbReference type="ChEBI" id="CHEBI:57692"/>
    </ligand>
</feature>
<evidence type="ECO:0000256" key="1">
    <source>
        <dbReference type="ARBA" id="ARBA00001974"/>
    </source>
</evidence>
<dbReference type="AlphaFoldDB" id="A0A158QS85"/>
<evidence type="ECO:0000313" key="15">
    <source>
        <dbReference type="EMBL" id="VDD74457.1"/>
    </source>
</evidence>
<feature type="binding site" evidence="12">
    <location>
        <begin position="413"/>
        <end position="415"/>
    </location>
    <ligand>
        <name>FAD</name>
        <dbReference type="ChEBI" id="CHEBI:57692"/>
    </ligand>
</feature>
<evidence type="ECO:0000256" key="11">
    <source>
        <dbReference type="PIRNR" id="PIRNR000362"/>
    </source>
</evidence>
<dbReference type="PIRSF" id="PIRSF000362">
    <property type="entry name" value="FNR"/>
    <property type="match status" value="1"/>
</dbReference>
<dbReference type="STRING" id="53468.A0A158QS85"/>
<dbReference type="SUPFAM" id="SSF51971">
    <property type="entry name" value="Nucleotide-binding domain"/>
    <property type="match status" value="1"/>
</dbReference>
<dbReference type="OrthoDB" id="333024at2759"/>
<dbReference type="GO" id="GO:0008203">
    <property type="term" value="P:cholesterol metabolic process"/>
    <property type="evidence" value="ECO:0007669"/>
    <property type="project" value="UniProtKB-UniPathway"/>
</dbReference>
<accession>A0A158QS85</accession>
<evidence type="ECO:0000256" key="6">
    <source>
        <dbReference type="ARBA" id="ARBA00022630"/>
    </source>
</evidence>
<evidence type="ECO:0000256" key="10">
    <source>
        <dbReference type="ARBA" id="ARBA00048933"/>
    </source>
</evidence>
<feature type="domain" description="FAD/NAD(P)-binding" evidence="14">
    <location>
        <begin position="22"/>
        <end position="178"/>
    </location>
</feature>
<proteinExistence type="inferred from homology"/>
<feature type="binding site" evidence="13">
    <location>
        <position position="413"/>
    </location>
    <ligand>
        <name>NADP(+)</name>
        <dbReference type="ChEBI" id="CHEBI:58349"/>
    </ligand>
</feature>
<dbReference type="UniPathway" id="UPA00296"/>
<feature type="binding site" evidence="12">
    <location>
        <position position="31"/>
    </location>
    <ligand>
        <name>FAD</name>
        <dbReference type="ChEBI" id="CHEBI:57692"/>
    </ligand>
</feature>
<comment type="catalytic activity">
    <reaction evidence="10 11">
        <text>2 reduced [adrenodoxin] + NADP(+) + H(+) = 2 oxidized [adrenodoxin] + NADPH</text>
        <dbReference type="Rhea" id="RHEA:42312"/>
        <dbReference type="Rhea" id="RHEA-COMP:9998"/>
        <dbReference type="Rhea" id="RHEA-COMP:9999"/>
        <dbReference type="ChEBI" id="CHEBI:15378"/>
        <dbReference type="ChEBI" id="CHEBI:33737"/>
        <dbReference type="ChEBI" id="CHEBI:33738"/>
        <dbReference type="ChEBI" id="CHEBI:57783"/>
        <dbReference type="ChEBI" id="CHEBI:58349"/>
        <dbReference type="EC" id="1.18.1.6"/>
    </reaction>
</comment>
<evidence type="ECO:0000256" key="3">
    <source>
        <dbReference type="ARBA" id="ARBA00008312"/>
    </source>
</evidence>
<dbReference type="Proteomes" id="UP000267029">
    <property type="component" value="Unassembled WGS sequence"/>
</dbReference>
<feature type="binding site" evidence="12">
    <location>
        <position position="60"/>
    </location>
    <ligand>
        <name>FAD</name>
        <dbReference type="ChEBI" id="CHEBI:57692"/>
    </ligand>
</feature>
<evidence type="ECO:0000256" key="7">
    <source>
        <dbReference type="ARBA" id="ARBA00022827"/>
    </source>
</evidence>
<reference evidence="15 16" key="1">
    <citation type="submission" date="2018-10" db="EMBL/GenBank/DDBJ databases">
        <authorList>
            <consortium name="Pathogen Informatics"/>
        </authorList>
    </citation>
    <scope>NUCLEOTIDE SEQUENCE [LARGE SCALE GENOMIC DNA]</scope>
</reference>
<evidence type="ECO:0000256" key="4">
    <source>
        <dbReference type="ARBA" id="ARBA00013219"/>
    </source>
</evidence>
<organism evidence="15 16">
    <name type="scientific">Mesocestoides corti</name>
    <name type="common">Flatworm</name>
    <dbReference type="NCBI Taxonomy" id="53468"/>
    <lineage>
        <taxon>Eukaryota</taxon>
        <taxon>Metazoa</taxon>
        <taxon>Spiralia</taxon>
        <taxon>Lophotrochozoa</taxon>
        <taxon>Platyhelminthes</taxon>
        <taxon>Cestoda</taxon>
        <taxon>Eucestoda</taxon>
        <taxon>Cyclophyllidea</taxon>
        <taxon>Mesocestoididae</taxon>
        <taxon>Mesocestoides</taxon>
    </lineage>
</organism>
<name>A0A158QS85_MESCO</name>
<feature type="binding site" evidence="13">
    <location>
        <begin position="211"/>
        <end position="212"/>
    </location>
    <ligand>
        <name>NADP(+)</name>
        <dbReference type="ChEBI" id="CHEBI:58349"/>
    </ligand>
</feature>
<keyword evidence="8 11" id="KW-0521">NADP</keyword>
<dbReference type="InterPro" id="IPR021163">
    <property type="entry name" value="Ferredox_Rdtase_adrenod"/>
</dbReference>
<dbReference type="InterPro" id="IPR055275">
    <property type="entry name" value="Ferredox_Rdtase"/>
</dbReference>
<protein>
    <recommendedName>
        <fullName evidence="5 11">NADPH:adrenodoxin oxidoreductase, mitochondrial</fullName>
        <ecNumber evidence="4 11">1.18.1.6</ecNumber>
    </recommendedName>
</protein>
<feature type="binding site" evidence="12">
    <location>
        <position position="406"/>
    </location>
    <ligand>
        <name>FAD</name>
        <dbReference type="ChEBI" id="CHEBI:57692"/>
    </ligand>
</feature>
<evidence type="ECO:0000256" key="2">
    <source>
        <dbReference type="ARBA" id="ARBA00004731"/>
    </source>
</evidence>
<sequence length="533" mass="59020">MWNFSRFFRHTFRKGIQRRAHHVCIIGSGPSAFYAAHFLLKHHSGLHIDMLEKLPAPFGLVRYGVAPDHPEVKNVIDTFTQVAKNPRFNYFGNVTVGQDIKLRDLRRCYDAILLAYGASVDRRMNIEGEDLPGVIPAKNLVAWYNGYPSLDMPPPDLDCETVAIVGVGNVAIDVARILLSPIERLRTTDIPEPVVAHLASSRVRRVVLIGRRGPLHSAFTLKVFRELTHLPASKHGSAEELAVHFSPADVFETTMATGSGLHQFIAGLPRPRRRLTEFLLATAKRNAPTDLTGSDLLHCEFRYLRSPVRVIPRADSHSASSLLSNVKALDLRINGPPSDHQKCISDVSAPLERLECGLVVRSIGYRSVQIDPDLPFDEARGVVACKDEFGRVAGEADGALLYASGWAKRGAVGVIVDTLTDSRLTAQVILQDLDSRNSTTSDAMGFQSLREALQQAGVRPVTFEDWERIDTVEQSVGQSYGKPREKITSLEGLLKVAFRQAAESRNHRHITLNRKLDDLVGVFKGITDLLEVD</sequence>
<evidence type="ECO:0000256" key="13">
    <source>
        <dbReference type="PIRSR" id="PIRSR000362-2"/>
    </source>
</evidence>
<evidence type="ECO:0000256" key="9">
    <source>
        <dbReference type="ARBA" id="ARBA00023002"/>
    </source>
</evidence>
<dbReference type="GO" id="GO:0016491">
    <property type="term" value="F:oxidoreductase activity"/>
    <property type="evidence" value="ECO:0007669"/>
    <property type="project" value="UniProtKB-KW"/>
</dbReference>
<keyword evidence="11" id="KW-0496">Mitochondrion</keyword>